<keyword evidence="2" id="KW-1185">Reference proteome</keyword>
<comment type="caution">
    <text evidence="1">The sequence shown here is derived from an EMBL/GenBank/DDBJ whole genome shotgun (WGS) entry which is preliminary data.</text>
</comment>
<dbReference type="PANTHER" id="PTHR31025:SF9">
    <property type="entry name" value="SI:DKEY-286J15.1"/>
    <property type="match status" value="1"/>
</dbReference>
<dbReference type="EMBL" id="JAIZAY010000011">
    <property type="protein sequence ID" value="KAJ8032740.1"/>
    <property type="molecule type" value="Genomic_DNA"/>
</dbReference>
<sequence length="260" mass="29368">MVNYLPDKAPSEDTASISVHKEWMKTEKMKKKPNFERVAVCMDATLSHRRHLIIKDAAPLGTIKAEYPWLFDEDEICKEFGRIQGPKSRGIKELLKDGLQKYGDAVLKVCKLMNRTDPSFAWAVDQLPLQRNEDSKKDATAVAAVFGIPLLFKEKIRSFLLFADENTEDTPALFIKGNGSTLGECTEFSVFLEGEEVGSCSHLLPALSAYVAAYYVFNLAYPTAFKKTMAFFQKIILNIQDNLKFDRSVLSILEKINQNL</sequence>
<protein>
    <submittedName>
        <fullName evidence="1">Sterile alpha motif domain-containing protein 3</fullName>
    </submittedName>
</protein>
<evidence type="ECO:0000313" key="2">
    <source>
        <dbReference type="Proteomes" id="UP001152320"/>
    </source>
</evidence>
<evidence type="ECO:0000313" key="1">
    <source>
        <dbReference type="EMBL" id="KAJ8032740.1"/>
    </source>
</evidence>
<name>A0A9Q1BTZ7_HOLLE</name>
<reference evidence="1" key="1">
    <citation type="submission" date="2021-10" db="EMBL/GenBank/DDBJ databases">
        <title>Tropical sea cucumber genome reveals ecological adaptation and Cuvierian tubules defense mechanism.</title>
        <authorList>
            <person name="Chen T."/>
        </authorList>
    </citation>
    <scope>NUCLEOTIDE SEQUENCE</scope>
    <source>
        <strain evidence="1">Nanhai2018</strain>
        <tissue evidence="1">Muscle</tissue>
    </source>
</reference>
<proteinExistence type="predicted"/>
<dbReference type="OrthoDB" id="10049949at2759"/>
<dbReference type="PANTHER" id="PTHR31025">
    <property type="entry name" value="SI:CH211-196P9.1-RELATED"/>
    <property type="match status" value="1"/>
</dbReference>
<dbReference type="Proteomes" id="UP001152320">
    <property type="component" value="Chromosome 11"/>
</dbReference>
<accession>A0A9Q1BTZ7</accession>
<gene>
    <name evidence="1" type="ORF">HOLleu_22771</name>
</gene>
<organism evidence="1 2">
    <name type="scientific">Holothuria leucospilota</name>
    <name type="common">Black long sea cucumber</name>
    <name type="synonym">Mertensiothuria leucospilota</name>
    <dbReference type="NCBI Taxonomy" id="206669"/>
    <lineage>
        <taxon>Eukaryota</taxon>
        <taxon>Metazoa</taxon>
        <taxon>Echinodermata</taxon>
        <taxon>Eleutherozoa</taxon>
        <taxon>Echinozoa</taxon>
        <taxon>Holothuroidea</taxon>
        <taxon>Aspidochirotacea</taxon>
        <taxon>Aspidochirotida</taxon>
        <taxon>Holothuriidae</taxon>
        <taxon>Holothuria</taxon>
    </lineage>
</organism>
<dbReference type="AlphaFoldDB" id="A0A9Q1BTZ7"/>